<reference evidence="1 2" key="1">
    <citation type="journal article" date="2022" name="Int. J. Syst. Evol. Microbiol.">
        <title>Neobacillus kokaensis sp. nov., isolated from soil.</title>
        <authorList>
            <person name="Yuki K."/>
            <person name="Matsubara H."/>
            <person name="Yamaguchi S."/>
        </authorList>
    </citation>
    <scope>NUCLEOTIDE SEQUENCE [LARGE SCALE GENOMIC DNA]</scope>
    <source>
        <strain evidence="1 2">LOB 377</strain>
    </source>
</reference>
<dbReference type="EMBL" id="BNDS01000025">
    <property type="protein sequence ID" value="GHI00625.1"/>
    <property type="molecule type" value="Genomic_DNA"/>
</dbReference>
<name>A0ABQ3N8N3_9BACI</name>
<comment type="caution">
    <text evidence="1">The sequence shown here is derived from an EMBL/GenBank/DDBJ whole genome shotgun (WGS) entry which is preliminary data.</text>
</comment>
<evidence type="ECO:0008006" key="3">
    <source>
        <dbReference type="Google" id="ProtNLM"/>
    </source>
</evidence>
<protein>
    <recommendedName>
        <fullName evidence="3">Immunity protein 63 domain-containing protein</fullName>
    </recommendedName>
</protein>
<gene>
    <name evidence="1" type="ORF">AM1BK_41670</name>
</gene>
<sequence length="146" mass="17150">MLFGYKLPVYIKDAEKINPERHWAISGDLKSKRFAETFKLYRDICHYQSGQLERNRNDILFEEDRLMIDVFSSKTQGFEYHLYILAIAMLIESRLPNNALVNGNIDYDQCVKAKQWADQYLSSLIEIPVRVDVDKLLSRTAQIKDE</sequence>
<proteinExistence type="predicted"/>
<organism evidence="1 2">
    <name type="scientific">Neobacillus kokaensis</name>
    <dbReference type="NCBI Taxonomy" id="2759023"/>
    <lineage>
        <taxon>Bacteria</taxon>
        <taxon>Bacillati</taxon>
        <taxon>Bacillota</taxon>
        <taxon>Bacilli</taxon>
        <taxon>Bacillales</taxon>
        <taxon>Bacillaceae</taxon>
        <taxon>Neobacillus</taxon>
    </lineage>
</organism>
<evidence type="ECO:0000313" key="1">
    <source>
        <dbReference type="EMBL" id="GHI00625.1"/>
    </source>
</evidence>
<evidence type="ECO:0000313" key="2">
    <source>
        <dbReference type="Proteomes" id="UP000637074"/>
    </source>
</evidence>
<dbReference type="Proteomes" id="UP000637074">
    <property type="component" value="Unassembled WGS sequence"/>
</dbReference>
<accession>A0ABQ3N8N3</accession>
<keyword evidence="2" id="KW-1185">Reference proteome</keyword>